<feature type="domain" description="Cwf19-like C-terminal" evidence="3">
    <location>
        <begin position="304"/>
        <end position="430"/>
    </location>
</feature>
<reference evidence="4" key="2">
    <citation type="submission" date="2010-07" db="EMBL/GenBank/DDBJ databases">
        <authorList>
            <consortium name="The Broad Institute Genome Sequencing Platform"/>
            <consortium name="Broad Institute Genome Sequencing Center for Infectious Disease"/>
            <person name="Ma L.-J."/>
            <person name="Dead R."/>
            <person name="Young S."/>
            <person name="Zeng Q."/>
            <person name="Koehrsen M."/>
            <person name="Alvarado L."/>
            <person name="Berlin A."/>
            <person name="Chapman S.B."/>
            <person name="Chen Z."/>
            <person name="Freedman E."/>
            <person name="Gellesch M."/>
            <person name="Goldberg J."/>
            <person name="Griggs A."/>
            <person name="Gujja S."/>
            <person name="Heilman E.R."/>
            <person name="Heiman D."/>
            <person name="Hepburn T."/>
            <person name="Howarth C."/>
            <person name="Jen D."/>
            <person name="Larson L."/>
            <person name="Mehta T."/>
            <person name="Neiman D."/>
            <person name="Pearson M."/>
            <person name="Roberts A."/>
            <person name="Saif S."/>
            <person name="Shea T."/>
            <person name="Shenoy N."/>
            <person name="Sisk P."/>
            <person name="Stolte C."/>
            <person name="Sykes S."/>
            <person name="Walk T."/>
            <person name="White J."/>
            <person name="Yandava C."/>
            <person name="Haas B."/>
            <person name="Nusbaum C."/>
            <person name="Birren B."/>
        </authorList>
    </citation>
    <scope>NUCLEOTIDE SEQUENCE</scope>
    <source>
        <strain evidence="4">R3-111a-1</strain>
    </source>
</reference>
<reference evidence="6" key="1">
    <citation type="submission" date="2010-07" db="EMBL/GenBank/DDBJ databases">
        <title>The genome sequence of Gaeumannomyces graminis var. tritici strain R3-111a-1.</title>
        <authorList>
            <consortium name="The Broad Institute Genome Sequencing Platform"/>
            <person name="Ma L.-J."/>
            <person name="Dead R."/>
            <person name="Young S."/>
            <person name="Zeng Q."/>
            <person name="Koehrsen M."/>
            <person name="Alvarado L."/>
            <person name="Berlin A."/>
            <person name="Chapman S.B."/>
            <person name="Chen Z."/>
            <person name="Freedman E."/>
            <person name="Gellesch M."/>
            <person name="Goldberg J."/>
            <person name="Griggs A."/>
            <person name="Gujja S."/>
            <person name="Heilman E.R."/>
            <person name="Heiman D."/>
            <person name="Hepburn T."/>
            <person name="Howarth C."/>
            <person name="Jen D."/>
            <person name="Larson L."/>
            <person name="Mehta T."/>
            <person name="Neiman D."/>
            <person name="Pearson M."/>
            <person name="Roberts A."/>
            <person name="Saif S."/>
            <person name="Shea T."/>
            <person name="Shenoy N."/>
            <person name="Sisk P."/>
            <person name="Stolte C."/>
            <person name="Sykes S."/>
            <person name="Walk T."/>
            <person name="White J."/>
            <person name="Yandava C."/>
            <person name="Haas B."/>
            <person name="Nusbaum C."/>
            <person name="Birren B."/>
        </authorList>
    </citation>
    <scope>NUCLEOTIDE SEQUENCE [LARGE SCALE GENOMIC DNA]</scope>
    <source>
        <strain evidence="6">R3-111a-1</strain>
    </source>
</reference>
<dbReference type="CDD" id="cd07380">
    <property type="entry name" value="MPP_CWF19_N"/>
    <property type="match status" value="1"/>
</dbReference>
<evidence type="ECO:0000259" key="3">
    <source>
        <dbReference type="Pfam" id="PF04677"/>
    </source>
</evidence>
<dbReference type="OrthoDB" id="444325at2759"/>
<reference evidence="4" key="3">
    <citation type="submission" date="2010-09" db="EMBL/GenBank/DDBJ databases">
        <title>Annotation of Gaeumannomyces graminis var. tritici R3-111a-1.</title>
        <authorList>
            <consortium name="The Broad Institute Genome Sequencing Platform"/>
            <person name="Ma L.-J."/>
            <person name="Dead R."/>
            <person name="Young S.K."/>
            <person name="Zeng Q."/>
            <person name="Gargeya S."/>
            <person name="Fitzgerald M."/>
            <person name="Haas B."/>
            <person name="Abouelleil A."/>
            <person name="Alvarado L."/>
            <person name="Arachchi H.M."/>
            <person name="Berlin A."/>
            <person name="Brown A."/>
            <person name="Chapman S.B."/>
            <person name="Chen Z."/>
            <person name="Dunbar C."/>
            <person name="Freedman E."/>
            <person name="Gearin G."/>
            <person name="Gellesch M."/>
            <person name="Goldberg J."/>
            <person name="Griggs A."/>
            <person name="Gujja S."/>
            <person name="Heiman D."/>
            <person name="Howarth C."/>
            <person name="Larson L."/>
            <person name="Lui A."/>
            <person name="MacDonald P.J.P."/>
            <person name="Mehta T."/>
            <person name="Montmayeur A."/>
            <person name="Murphy C."/>
            <person name="Neiman D."/>
            <person name="Pearson M."/>
            <person name="Priest M."/>
            <person name="Roberts A."/>
            <person name="Saif S."/>
            <person name="Shea T."/>
            <person name="Shenoy N."/>
            <person name="Sisk P."/>
            <person name="Stolte C."/>
            <person name="Sykes S."/>
            <person name="Yandava C."/>
            <person name="Wortman J."/>
            <person name="Nusbaum C."/>
            <person name="Birren B."/>
        </authorList>
    </citation>
    <scope>NUCLEOTIDE SEQUENCE</scope>
    <source>
        <strain evidence="4">R3-111a-1</strain>
    </source>
</reference>
<dbReference type="InterPro" id="IPR006767">
    <property type="entry name" value="Cwf19-like_C_dom-2"/>
</dbReference>
<evidence type="ECO:0000313" key="5">
    <source>
        <dbReference type="EnsemblFungi" id="EJT72491"/>
    </source>
</evidence>
<dbReference type="GO" id="GO:0000398">
    <property type="term" value="P:mRNA splicing, via spliceosome"/>
    <property type="evidence" value="ECO:0007669"/>
    <property type="project" value="TreeGrafter"/>
</dbReference>
<reference evidence="5" key="5">
    <citation type="submission" date="2018-04" db="UniProtKB">
        <authorList>
            <consortium name="EnsemblFungi"/>
        </authorList>
    </citation>
    <scope>IDENTIFICATION</scope>
    <source>
        <strain evidence="5">R3-111a-1</strain>
    </source>
</reference>
<accession>J3P760</accession>
<dbReference type="VEuPathDB" id="FungiDB:GGTG_09357"/>
<sequence length="562" mass="61704">MAAKIIVLGNLAGQIKTAFAKLATLHSKNNFALAIVAGNLFGETDDDEVTALLDGTIKVPLSTYFTVGTTPLPPRIVEKIVADEEICENLNFLSKRGVVKTSEGIRIATLGGLLDKTIVGGQSKEQHLPFHTSDDAKALRGANSADILLTALWPSPVWKGSKVSGAAEQDIVKTATTEIAELCATLRPKYHFAMGMEASFYEREPFFHPPKGEGETSFDITRFISLASYGNSAKAKAMYAFTLQTDAITALPNGTTVSPFYNKANAPKRRADEMDTGYSRFSHTGDDDRRNKRRRSDRPPPPGPDQCFFCLSNPSLPTHMVCTIGEESYVATAKGPLPSAQTFADQGLSFPSHLIMVPLPHAPMLTTAGMGRDEAAGAFREMTRFREALQAMIATRSGRKLGSVAWEINRKRGIHAHWQLMPVPANMVRSAAGGDKTGGPSLVEAAFAVEAENLKLPKLEVRDFGIGDEVEGDFFRVWLYAEDDGGDSEGSMGGRVVSKMLLMRFDVRFDLQFGRRVMAKLLGLEDRLKWQDCTQTQEEETKDTDEFRKAFKDWDFTANQED</sequence>
<dbReference type="STRING" id="644352.J3P760"/>
<evidence type="ECO:0000313" key="4">
    <source>
        <dbReference type="EMBL" id="EJT72491.1"/>
    </source>
</evidence>
<dbReference type="Pfam" id="PF04677">
    <property type="entry name" value="CwfJ_C_1"/>
    <property type="match status" value="1"/>
</dbReference>
<dbReference type="GO" id="GO:0071014">
    <property type="term" value="C:post-mRNA release spliceosomal complex"/>
    <property type="evidence" value="ECO:0007669"/>
    <property type="project" value="EnsemblFungi"/>
</dbReference>
<feature type="domain" description="Cwf19-like protein C-terminal" evidence="2">
    <location>
        <begin position="507"/>
        <end position="557"/>
    </location>
</feature>
<name>J3P760_GAET3</name>
<dbReference type="EnsemblFungi" id="EJT72491">
    <property type="protein sequence ID" value="EJT72491"/>
    <property type="gene ID" value="GGTG_09357"/>
</dbReference>
<reference evidence="5" key="4">
    <citation type="journal article" date="2015" name="G3 (Bethesda)">
        <title>Genome sequences of three phytopathogenic species of the Magnaporthaceae family of fungi.</title>
        <authorList>
            <person name="Okagaki L.H."/>
            <person name="Nunes C.C."/>
            <person name="Sailsbery J."/>
            <person name="Clay B."/>
            <person name="Brown D."/>
            <person name="John T."/>
            <person name="Oh Y."/>
            <person name="Young N."/>
            <person name="Fitzgerald M."/>
            <person name="Haas B.J."/>
            <person name="Zeng Q."/>
            <person name="Young S."/>
            <person name="Adiconis X."/>
            <person name="Fan L."/>
            <person name="Levin J.Z."/>
            <person name="Mitchell T.K."/>
            <person name="Okubara P.A."/>
            <person name="Farman M.L."/>
            <person name="Kohn L.M."/>
            <person name="Birren B."/>
            <person name="Ma L.-J."/>
            <person name="Dean R.A."/>
        </authorList>
    </citation>
    <scope>NUCLEOTIDE SEQUENCE</scope>
    <source>
        <strain evidence="5">R3-111a-1</strain>
    </source>
</reference>
<dbReference type="eggNOG" id="KOG2476">
    <property type="taxonomic scope" value="Eukaryota"/>
</dbReference>
<dbReference type="RefSeq" id="XP_009225465.1">
    <property type="nucleotide sequence ID" value="XM_009227201.1"/>
</dbReference>
<dbReference type="GO" id="GO:0061632">
    <property type="term" value="F:RNA lariat debranching enzyme activator activity"/>
    <property type="evidence" value="ECO:0007669"/>
    <property type="project" value="TreeGrafter"/>
</dbReference>
<dbReference type="InterPro" id="IPR006768">
    <property type="entry name" value="Cwf19-like_C_dom-1"/>
</dbReference>
<evidence type="ECO:0000313" key="6">
    <source>
        <dbReference type="Proteomes" id="UP000006039"/>
    </source>
</evidence>
<proteinExistence type="predicted"/>
<dbReference type="GeneID" id="20349815"/>
<dbReference type="Proteomes" id="UP000006039">
    <property type="component" value="Unassembled WGS sequence"/>
</dbReference>
<dbReference type="Pfam" id="PF04676">
    <property type="entry name" value="CwfJ_C_2"/>
    <property type="match status" value="1"/>
</dbReference>
<evidence type="ECO:0000259" key="2">
    <source>
        <dbReference type="Pfam" id="PF04676"/>
    </source>
</evidence>
<dbReference type="EMBL" id="GL385399">
    <property type="protein sequence ID" value="EJT72491.1"/>
    <property type="molecule type" value="Genomic_DNA"/>
</dbReference>
<dbReference type="PANTHER" id="PTHR12072">
    <property type="entry name" value="CWF19, CELL CYCLE CONTROL PROTEIN"/>
    <property type="match status" value="1"/>
</dbReference>
<dbReference type="FunCoup" id="J3P760">
    <property type="interactions" value="1081"/>
</dbReference>
<gene>
    <name evidence="5" type="primary">20349815</name>
    <name evidence="4" type="ORF">GGTG_09357</name>
</gene>
<feature type="region of interest" description="Disordered" evidence="1">
    <location>
        <begin position="268"/>
        <end position="308"/>
    </location>
</feature>
<keyword evidence="6" id="KW-1185">Reference proteome</keyword>
<dbReference type="InterPro" id="IPR040194">
    <property type="entry name" value="Cwf19-like"/>
</dbReference>
<protein>
    <submittedName>
        <fullName evidence="4">CwfJ domain-containing protein</fullName>
    </submittedName>
</protein>
<dbReference type="PANTHER" id="PTHR12072:SF4">
    <property type="entry name" value="CWF19-LIKE PROTEIN 1"/>
    <property type="match status" value="1"/>
</dbReference>
<organism evidence="4">
    <name type="scientific">Gaeumannomyces tritici (strain R3-111a-1)</name>
    <name type="common">Wheat and barley take-all root rot fungus</name>
    <name type="synonym">Gaeumannomyces graminis var. tritici</name>
    <dbReference type="NCBI Taxonomy" id="644352"/>
    <lineage>
        <taxon>Eukaryota</taxon>
        <taxon>Fungi</taxon>
        <taxon>Dikarya</taxon>
        <taxon>Ascomycota</taxon>
        <taxon>Pezizomycotina</taxon>
        <taxon>Sordariomycetes</taxon>
        <taxon>Sordariomycetidae</taxon>
        <taxon>Magnaporthales</taxon>
        <taxon>Magnaporthaceae</taxon>
        <taxon>Gaeumannomyces</taxon>
    </lineage>
</organism>
<dbReference type="HOGENOM" id="CLU_019955_3_0_1"/>
<dbReference type="GO" id="GO:0000974">
    <property type="term" value="C:Prp19 complex"/>
    <property type="evidence" value="ECO:0007669"/>
    <property type="project" value="EnsemblFungi"/>
</dbReference>
<dbReference type="AlphaFoldDB" id="J3P760"/>
<evidence type="ECO:0000256" key="1">
    <source>
        <dbReference type="SAM" id="MobiDB-lite"/>
    </source>
</evidence>